<organism evidence="14">
    <name type="scientific">Arion vulgaris</name>
    <dbReference type="NCBI Taxonomy" id="1028688"/>
    <lineage>
        <taxon>Eukaryota</taxon>
        <taxon>Metazoa</taxon>
        <taxon>Spiralia</taxon>
        <taxon>Lophotrochozoa</taxon>
        <taxon>Mollusca</taxon>
        <taxon>Gastropoda</taxon>
        <taxon>Heterobranchia</taxon>
        <taxon>Euthyneura</taxon>
        <taxon>Panpulmonata</taxon>
        <taxon>Eupulmonata</taxon>
        <taxon>Stylommatophora</taxon>
        <taxon>Helicina</taxon>
        <taxon>Arionoidea</taxon>
        <taxon>Arionidae</taxon>
        <taxon>Arion</taxon>
    </lineage>
</organism>
<dbReference type="InterPro" id="IPR019049">
    <property type="entry name" value="Nucleoporin_prot_Ndc1/Nup"/>
</dbReference>
<keyword evidence="7" id="KW-0653">Protein transport</keyword>
<name>A0A0B6ZRN2_9EUPU</name>
<evidence type="ECO:0000256" key="10">
    <source>
        <dbReference type="ARBA" id="ARBA00023132"/>
    </source>
</evidence>
<evidence type="ECO:0008006" key="15">
    <source>
        <dbReference type="Google" id="ProtNLM"/>
    </source>
</evidence>
<dbReference type="PANTHER" id="PTHR13269:SF6">
    <property type="entry name" value="NUCLEOPORIN NDC1"/>
    <property type="match status" value="1"/>
</dbReference>
<keyword evidence="4" id="KW-0813">Transport</keyword>
<feature type="non-terminal residue" evidence="14">
    <location>
        <position position="1"/>
    </location>
</feature>
<evidence type="ECO:0000256" key="4">
    <source>
        <dbReference type="ARBA" id="ARBA00022448"/>
    </source>
</evidence>
<evidence type="ECO:0000256" key="1">
    <source>
        <dbReference type="ARBA" id="ARBA00004232"/>
    </source>
</evidence>
<dbReference type="PANTHER" id="PTHR13269">
    <property type="entry name" value="NUCLEOPORIN NDC1"/>
    <property type="match status" value="1"/>
</dbReference>
<dbReference type="GO" id="GO:0006999">
    <property type="term" value="P:nuclear pore organization"/>
    <property type="evidence" value="ECO:0007669"/>
    <property type="project" value="TreeGrafter"/>
</dbReference>
<dbReference type="GO" id="GO:0030674">
    <property type="term" value="F:protein-macromolecule adaptor activity"/>
    <property type="evidence" value="ECO:0007669"/>
    <property type="project" value="TreeGrafter"/>
</dbReference>
<dbReference type="EMBL" id="HACG01023581">
    <property type="protein sequence ID" value="CEK70446.1"/>
    <property type="molecule type" value="Transcribed_RNA"/>
</dbReference>
<evidence type="ECO:0000256" key="6">
    <source>
        <dbReference type="ARBA" id="ARBA00022816"/>
    </source>
</evidence>
<keyword evidence="8" id="KW-1133">Transmembrane helix</keyword>
<evidence type="ECO:0000313" key="14">
    <source>
        <dbReference type="EMBL" id="CEK70446.1"/>
    </source>
</evidence>
<dbReference type="Pfam" id="PF09531">
    <property type="entry name" value="Ndc1_Nup"/>
    <property type="match status" value="1"/>
</dbReference>
<gene>
    <name evidence="14" type="primary">ORF74196</name>
</gene>
<evidence type="ECO:0000256" key="5">
    <source>
        <dbReference type="ARBA" id="ARBA00022692"/>
    </source>
</evidence>
<evidence type="ECO:0000256" key="13">
    <source>
        <dbReference type="SAM" id="MobiDB-lite"/>
    </source>
</evidence>
<keyword evidence="6" id="KW-0509">mRNA transport</keyword>
<feature type="region of interest" description="Disordered" evidence="13">
    <location>
        <begin position="83"/>
        <end position="107"/>
    </location>
</feature>
<keyword evidence="5" id="KW-0812">Transmembrane</keyword>
<evidence type="ECO:0000256" key="2">
    <source>
        <dbReference type="ARBA" id="ARBA00004567"/>
    </source>
</evidence>
<comment type="similarity">
    <text evidence="3">Belongs to the NDC1 family.</text>
</comment>
<accession>A0A0B6ZRN2</accession>
<keyword evidence="12" id="KW-0539">Nucleus</keyword>
<comment type="subcellular location">
    <subcellularLocation>
        <location evidence="1">Nucleus membrane</location>
        <topology evidence="1">Multi-pass membrane protein</topology>
    </subcellularLocation>
    <subcellularLocation>
        <location evidence="2">Nucleus</location>
        <location evidence="2">Nuclear pore complex</location>
    </subcellularLocation>
</comment>
<evidence type="ECO:0000256" key="7">
    <source>
        <dbReference type="ARBA" id="ARBA00022927"/>
    </source>
</evidence>
<evidence type="ECO:0000256" key="11">
    <source>
        <dbReference type="ARBA" id="ARBA00023136"/>
    </source>
</evidence>
<evidence type="ECO:0000256" key="9">
    <source>
        <dbReference type="ARBA" id="ARBA00023010"/>
    </source>
</evidence>
<evidence type="ECO:0000256" key="3">
    <source>
        <dbReference type="ARBA" id="ARBA00005760"/>
    </source>
</evidence>
<dbReference type="GO" id="GO:0070762">
    <property type="term" value="C:nuclear pore transmembrane ring"/>
    <property type="evidence" value="ECO:0007669"/>
    <property type="project" value="TreeGrafter"/>
</dbReference>
<keyword evidence="9" id="KW-0811">Translocation</keyword>
<protein>
    <recommendedName>
        <fullName evidence="15">Nucleoporin NDC1</fullName>
    </recommendedName>
</protein>
<feature type="compositionally biased region" description="Polar residues" evidence="13">
    <location>
        <begin position="83"/>
        <end position="95"/>
    </location>
</feature>
<dbReference type="GO" id="GO:0031965">
    <property type="term" value="C:nuclear membrane"/>
    <property type="evidence" value="ECO:0007669"/>
    <property type="project" value="UniProtKB-SubCell"/>
</dbReference>
<evidence type="ECO:0000256" key="12">
    <source>
        <dbReference type="ARBA" id="ARBA00023242"/>
    </source>
</evidence>
<keyword evidence="11" id="KW-0472">Membrane</keyword>
<dbReference type="GO" id="GO:0051028">
    <property type="term" value="P:mRNA transport"/>
    <property type="evidence" value="ECO:0007669"/>
    <property type="project" value="UniProtKB-KW"/>
</dbReference>
<keyword evidence="10" id="KW-0906">Nuclear pore complex</keyword>
<evidence type="ECO:0000256" key="8">
    <source>
        <dbReference type="ARBA" id="ARBA00022989"/>
    </source>
</evidence>
<dbReference type="GO" id="GO:0015031">
    <property type="term" value="P:protein transport"/>
    <property type="evidence" value="ECO:0007669"/>
    <property type="project" value="UniProtKB-KW"/>
</dbReference>
<proteinExistence type="inferred from homology"/>
<sequence length="264" mass="29457">LTSSYSPLLQHLAFMDFCCVSKFSLARRQELLSLSQPGGHPRIWASSCATALSAVNQLTERVKEENWAIMSKVSVSAPRSSTFMQTGDVSSSSLTYRGPETEPSGPQEIKDGDHVLTAVLAKLVSTLHNLPLISLLISESPDTYSRRLFASCQLQIWAVEALSHMAAKSYTEDKYGIVQTMLPAIFGTFLDLHEAVEKHLKLSSSLFRRPAGPSNSDALLRYKLHSVNKAAIYHIVNTYRQHLEDLRLSPDYVKKLQPFVEYNI</sequence>
<dbReference type="AlphaFoldDB" id="A0A0B6ZRN2"/>
<reference evidence="14" key="1">
    <citation type="submission" date="2014-12" db="EMBL/GenBank/DDBJ databases">
        <title>Insight into the proteome of Arion vulgaris.</title>
        <authorList>
            <person name="Aradska J."/>
            <person name="Bulat T."/>
            <person name="Smidak R."/>
            <person name="Sarate P."/>
            <person name="Gangsoo J."/>
            <person name="Sialana F."/>
            <person name="Bilban M."/>
            <person name="Lubec G."/>
        </authorList>
    </citation>
    <scope>NUCLEOTIDE SEQUENCE</scope>
    <source>
        <tissue evidence="14">Skin</tissue>
    </source>
</reference>